<accession>A0A817T703</accession>
<dbReference type="Proteomes" id="UP000663825">
    <property type="component" value="Unassembled WGS sequence"/>
</dbReference>
<evidence type="ECO:0000313" key="3">
    <source>
        <dbReference type="Proteomes" id="UP000663825"/>
    </source>
</evidence>
<gene>
    <name evidence="2" type="ORF">TIS948_LOCUS18581</name>
</gene>
<evidence type="ECO:0008006" key="4">
    <source>
        <dbReference type="Google" id="ProtNLM"/>
    </source>
</evidence>
<feature type="signal peptide" evidence="1">
    <location>
        <begin position="1"/>
        <end position="27"/>
    </location>
</feature>
<name>A0A817T703_9BILA</name>
<reference evidence="2" key="1">
    <citation type="submission" date="2021-02" db="EMBL/GenBank/DDBJ databases">
        <authorList>
            <person name="Nowell W R."/>
        </authorList>
    </citation>
    <scope>NUCLEOTIDE SEQUENCE</scope>
</reference>
<dbReference type="InterPro" id="IPR013320">
    <property type="entry name" value="ConA-like_dom_sf"/>
</dbReference>
<keyword evidence="1" id="KW-0732">Signal</keyword>
<dbReference type="OrthoDB" id="286301at2759"/>
<evidence type="ECO:0000313" key="2">
    <source>
        <dbReference type="EMBL" id="CAF3303641.1"/>
    </source>
</evidence>
<dbReference type="Gene3D" id="2.60.120.200">
    <property type="match status" value="1"/>
</dbReference>
<dbReference type="Pfam" id="PF13385">
    <property type="entry name" value="Laminin_G_3"/>
    <property type="match status" value="1"/>
</dbReference>
<dbReference type="SUPFAM" id="SSF49899">
    <property type="entry name" value="Concanavalin A-like lectins/glucanases"/>
    <property type="match status" value="1"/>
</dbReference>
<sequence length="335" mass="35840">MALYGRLLYAWLPLLVFLLQAFHGGFAQSYYDDYNNGEYDPNALCSEDPTTSAMVCTCNAGYTNTGSADNVVCTDSCTIENGGCGPHATCSHHANTYAVKCTDEADYINTGSGSEEIRTGDVVAPTNIQVYYSFKDGSLTDYSSHGIHATAFGALVTTTGRVDEAIQFDSGAYISNNLYPFDFSRVNDYSYTMALWAKPTGSNSAQTLVFVSTSTGWCAHFIATTSTGVLTVNSWMNGPVGALGPLLTLNTWTHIGYTYSPSNGIRLYVNGELYSSSVPFTFSAPDAPVTITLGTDNGATGCTPGYGGEFAGALDEFYLYNVELTAAQIWTLAHP</sequence>
<evidence type="ECO:0000256" key="1">
    <source>
        <dbReference type="SAM" id="SignalP"/>
    </source>
</evidence>
<proteinExistence type="predicted"/>
<comment type="caution">
    <text evidence="2">The sequence shown here is derived from an EMBL/GenBank/DDBJ whole genome shotgun (WGS) entry which is preliminary data.</text>
</comment>
<protein>
    <recommendedName>
        <fullName evidence="4">LamG-like jellyroll fold domain-containing protein</fullName>
    </recommendedName>
</protein>
<dbReference type="EMBL" id="CAJNXB010003257">
    <property type="protein sequence ID" value="CAF3303641.1"/>
    <property type="molecule type" value="Genomic_DNA"/>
</dbReference>
<dbReference type="AlphaFoldDB" id="A0A817T703"/>
<organism evidence="2 3">
    <name type="scientific">Rotaria socialis</name>
    <dbReference type="NCBI Taxonomy" id="392032"/>
    <lineage>
        <taxon>Eukaryota</taxon>
        <taxon>Metazoa</taxon>
        <taxon>Spiralia</taxon>
        <taxon>Gnathifera</taxon>
        <taxon>Rotifera</taxon>
        <taxon>Eurotatoria</taxon>
        <taxon>Bdelloidea</taxon>
        <taxon>Philodinida</taxon>
        <taxon>Philodinidae</taxon>
        <taxon>Rotaria</taxon>
    </lineage>
</organism>
<feature type="chain" id="PRO_5032891185" description="LamG-like jellyroll fold domain-containing protein" evidence="1">
    <location>
        <begin position="28"/>
        <end position="335"/>
    </location>
</feature>